<evidence type="ECO:0008006" key="4">
    <source>
        <dbReference type="Google" id="ProtNLM"/>
    </source>
</evidence>
<feature type="signal peptide" evidence="1">
    <location>
        <begin position="1"/>
        <end position="23"/>
    </location>
</feature>
<feature type="chain" id="PRO_5045405640" description="EF-hand domain-containing protein" evidence="1">
    <location>
        <begin position="24"/>
        <end position="482"/>
    </location>
</feature>
<dbReference type="Proteomes" id="UP001320715">
    <property type="component" value="Unassembled WGS sequence"/>
</dbReference>
<dbReference type="RefSeq" id="WP_252915331.1">
    <property type="nucleotide sequence ID" value="NZ_JAAAML010000001.1"/>
</dbReference>
<proteinExistence type="predicted"/>
<gene>
    <name evidence="2" type="ORF">GTW23_08015</name>
</gene>
<comment type="caution">
    <text evidence="2">The sequence shown here is derived from an EMBL/GenBank/DDBJ whole genome shotgun (WGS) entry which is preliminary data.</text>
</comment>
<accession>A0ABT1CPJ1</accession>
<organism evidence="2 3">
    <name type="scientific">Hoeflea alexandrii</name>
    <dbReference type="NCBI Taxonomy" id="288436"/>
    <lineage>
        <taxon>Bacteria</taxon>
        <taxon>Pseudomonadati</taxon>
        <taxon>Pseudomonadota</taxon>
        <taxon>Alphaproteobacteria</taxon>
        <taxon>Hyphomicrobiales</taxon>
        <taxon>Rhizobiaceae</taxon>
        <taxon>Hoeflea</taxon>
    </lineage>
</organism>
<evidence type="ECO:0000313" key="3">
    <source>
        <dbReference type="Proteomes" id="UP001320715"/>
    </source>
</evidence>
<name>A0ABT1CPJ1_9HYPH</name>
<dbReference type="EMBL" id="JAAAML010000001">
    <property type="protein sequence ID" value="MCO6408116.1"/>
    <property type="molecule type" value="Genomic_DNA"/>
</dbReference>
<evidence type="ECO:0000313" key="2">
    <source>
        <dbReference type="EMBL" id="MCO6408116.1"/>
    </source>
</evidence>
<protein>
    <recommendedName>
        <fullName evidence="4">EF-hand domain-containing protein</fullName>
    </recommendedName>
</protein>
<reference evidence="2 3" key="1">
    <citation type="submission" date="2020-01" db="EMBL/GenBank/DDBJ databases">
        <title>Genomes of bacteria type strains.</title>
        <authorList>
            <person name="Chen J."/>
            <person name="Zhu S."/>
            <person name="Yang J."/>
        </authorList>
    </citation>
    <scope>NUCLEOTIDE SEQUENCE [LARGE SCALE GENOMIC DNA]</scope>
    <source>
        <strain evidence="2 3">DSM 16655</strain>
    </source>
</reference>
<sequence>MNHPIAGLILAVCCLSFMTESRATEAAAPFAAKTVAERDAALQALENERRSPETAMTLATWQALSSIERFGQALHRHGFRSPRITLLPLLRLPVPENATPETMTYETWRSTLAELVADLDKAKSMLADIPDDAEIGIDVDLNALRFDLNSDGLLDESESVAVIFQAISGPQRRGRTARAQTNDDTQSSPLSPSFRFDRADGYWLQGYANFVSANARMWLAHDFSKTFDTSFQMFFPGAGMAAAAPDRADVARQKINAQIRRNPYLGLEFAETEEAKQRLSREIEALPASRQQRLERDAKMAMMLYQRELRGTGNGGLNSEIFDAISLIHTVNWPLADADARAGIRLDLLEMVRLSRLNWRSIQAETDNEREWLPGPQQPGPHPLTTLEVSGETVAAWHDALDLFENALEGRILLPHIRFADRGFNLKRFFDEPTPFDLVLTITGPGAQPYLETGSVASNRDWRELTRAFGRNGFWSYAIWFN</sequence>
<keyword evidence="1" id="KW-0732">Signal</keyword>
<keyword evidence="3" id="KW-1185">Reference proteome</keyword>
<evidence type="ECO:0000256" key="1">
    <source>
        <dbReference type="SAM" id="SignalP"/>
    </source>
</evidence>